<gene>
    <name evidence="2" type="ORF">Sxan_15020</name>
</gene>
<proteinExistence type="predicted"/>
<protein>
    <submittedName>
        <fullName evidence="2">Uncharacterized protein</fullName>
    </submittedName>
</protein>
<dbReference type="EMBL" id="BNEE01000004">
    <property type="protein sequence ID" value="GHI84138.1"/>
    <property type="molecule type" value="Genomic_DNA"/>
</dbReference>
<evidence type="ECO:0000256" key="1">
    <source>
        <dbReference type="SAM" id="MobiDB-lite"/>
    </source>
</evidence>
<evidence type="ECO:0000313" key="3">
    <source>
        <dbReference type="Proteomes" id="UP000600026"/>
    </source>
</evidence>
<dbReference type="RefSeq" id="WP_157853199.1">
    <property type="nucleotide sequence ID" value="NZ_BNEE01000004.1"/>
</dbReference>
<evidence type="ECO:0000313" key="2">
    <source>
        <dbReference type="EMBL" id="GHI84138.1"/>
    </source>
</evidence>
<dbReference type="Proteomes" id="UP000600026">
    <property type="component" value="Unassembled WGS sequence"/>
</dbReference>
<keyword evidence="3" id="KW-1185">Reference proteome</keyword>
<reference evidence="2" key="1">
    <citation type="submission" date="2020-09" db="EMBL/GenBank/DDBJ databases">
        <title>Whole genome shotgun sequence of Streptomyces xanthophaeus NBRC 12829.</title>
        <authorList>
            <person name="Komaki H."/>
            <person name="Tamura T."/>
        </authorList>
    </citation>
    <scope>NUCLEOTIDE SEQUENCE</scope>
    <source>
        <strain evidence="2">NBRC 12829</strain>
    </source>
</reference>
<comment type="caution">
    <text evidence="2">The sequence shown here is derived from an EMBL/GenBank/DDBJ whole genome shotgun (WGS) entry which is preliminary data.</text>
</comment>
<feature type="region of interest" description="Disordered" evidence="1">
    <location>
        <begin position="81"/>
        <end position="111"/>
    </location>
</feature>
<organism evidence="2 3">
    <name type="scientific">Streptomyces xanthophaeus</name>
    <dbReference type="NCBI Taxonomy" id="67385"/>
    <lineage>
        <taxon>Bacteria</taxon>
        <taxon>Bacillati</taxon>
        <taxon>Actinomycetota</taxon>
        <taxon>Actinomycetes</taxon>
        <taxon>Kitasatosporales</taxon>
        <taxon>Streptomycetaceae</taxon>
        <taxon>Streptomyces</taxon>
    </lineage>
</organism>
<sequence>MASKQRTQPLIFLSTDQHVPGHLHYPEDVAPADIVSRFPAGTFAWNELGSYAEFPAHMSAEVMQALHVTWPYVDISYGKHEGQPTSSNTVKRPASARPGSWQAMGPRKSAV</sequence>
<accession>A0A919L9R0</accession>
<name>A0A919L9R0_9ACTN</name>
<dbReference type="AlphaFoldDB" id="A0A919L9R0"/>